<reference evidence="3" key="1">
    <citation type="submission" date="2025-08" db="UniProtKB">
        <authorList>
            <consortium name="RefSeq"/>
        </authorList>
    </citation>
    <scope>IDENTIFICATION</scope>
    <source>
        <tissue evidence="3">Testes</tissue>
    </source>
</reference>
<feature type="compositionally biased region" description="Low complexity" evidence="1">
    <location>
        <begin position="55"/>
        <end position="72"/>
    </location>
</feature>
<dbReference type="GeneID" id="102803893"/>
<accession>A0ABM0ME03</accession>
<organism evidence="2 3">
    <name type="scientific">Saccoglossus kowalevskii</name>
    <name type="common">Acorn worm</name>
    <dbReference type="NCBI Taxonomy" id="10224"/>
    <lineage>
        <taxon>Eukaryota</taxon>
        <taxon>Metazoa</taxon>
        <taxon>Hemichordata</taxon>
        <taxon>Enteropneusta</taxon>
        <taxon>Harrimaniidae</taxon>
        <taxon>Saccoglossus</taxon>
    </lineage>
</organism>
<protein>
    <submittedName>
        <fullName evidence="3">Salivary glue protein Sgs-3-like</fullName>
    </submittedName>
</protein>
<evidence type="ECO:0000313" key="2">
    <source>
        <dbReference type="Proteomes" id="UP000694865"/>
    </source>
</evidence>
<dbReference type="Proteomes" id="UP000694865">
    <property type="component" value="Unplaced"/>
</dbReference>
<feature type="compositionally biased region" description="Low complexity" evidence="1">
    <location>
        <begin position="33"/>
        <end position="42"/>
    </location>
</feature>
<feature type="region of interest" description="Disordered" evidence="1">
    <location>
        <begin position="24"/>
        <end position="96"/>
    </location>
</feature>
<name>A0ABM0ME03_SACKO</name>
<keyword evidence="2" id="KW-1185">Reference proteome</keyword>
<feature type="non-terminal residue" evidence="3">
    <location>
        <position position="1"/>
    </location>
</feature>
<feature type="non-terminal residue" evidence="3">
    <location>
        <position position="129"/>
    </location>
</feature>
<evidence type="ECO:0000313" key="3">
    <source>
        <dbReference type="RefSeq" id="XP_006818244.1"/>
    </source>
</evidence>
<dbReference type="RefSeq" id="XP_006818244.1">
    <property type="nucleotide sequence ID" value="XM_006818181.1"/>
</dbReference>
<proteinExistence type="predicted"/>
<sequence length="129" mass="13506">TEPIAAPTTLPSPTTVSTTLAQSTVQTLPQSPTTIEETTTTELPVITSATTSSKPTTRIQSTTPTTSTPLDTRASTTLPGTTYIETQPPTTTESTTNAISSKYLKQGIFHYSGLAAPVQGHTLELTTPN</sequence>
<gene>
    <name evidence="3" type="primary">LOC102803893</name>
</gene>
<evidence type="ECO:0000256" key="1">
    <source>
        <dbReference type="SAM" id="MobiDB-lite"/>
    </source>
</evidence>
<feature type="compositionally biased region" description="Low complexity" evidence="1">
    <location>
        <begin position="81"/>
        <end position="96"/>
    </location>
</feature>